<keyword evidence="3 4" id="KW-0067">ATP-binding</keyword>
<proteinExistence type="inferred from homology"/>
<dbReference type="NCBIfam" id="TIGR02727">
    <property type="entry name" value="MTHFS_bact"/>
    <property type="match status" value="1"/>
</dbReference>
<keyword evidence="5" id="KW-0436">Ligase</keyword>
<dbReference type="InterPro" id="IPR024185">
    <property type="entry name" value="FTHF_cligase-like_sf"/>
</dbReference>
<evidence type="ECO:0000256" key="1">
    <source>
        <dbReference type="ARBA" id="ARBA00010638"/>
    </source>
</evidence>
<dbReference type="SUPFAM" id="SSF100950">
    <property type="entry name" value="NagB/RpiA/CoA transferase-like"/>
    <property type="match status" value="1"/>
</dbReference>
<comment type="catalytic activity">
    <reaction evidence="4">
        <text>(6S)-5-formyl-5,6,7,8-tetrahydrofolate + ATP = (6R)-5,10-methenyltetrahydrofolate + ADP + phosphate</text>
        <dbReference type="Rhea" id="RHEA:10488"/>
        <dbReference type="ChEBI" id="CHEBI:30616"/>
        <dbReference type="ChEBI" id="CHEBI:43474"/>
        <dbReference type="ChEBI" id="CHEBI:57455"/>
        <dbReference type="ChEBI" id="CHEBI:57457"/>
        <dbReference type="ChEBI" id="CHEBI:456216"/>
        <dbReference type="EC" id="6.3.3.2"/>
    </reaction>
</comment>
<reference evidence="5" key="1">
    <citation type="submission" date="2022-10" db="EMBL/GenBank/DDBJ databases">
        <title>Comparative genomics and taxonomic characterization of three novel marine species of genus Reichenbachiella exhibiting antioxidant and polysaccharide degradation activities.</title>
        <authorList>
            <person name="Muhammad N."/>
            <person name="Lee Y.-J."/>
            <person name="Ko J."/>
            <person name="Kim S.-G."/>
        </authorList>
    </citation>
    <scope>NUCLEOTIDE SEQUENCE</scope>
    <source>
        <strain evidence="5">Wsw4-B4</strain>
    </source>
</reference>
<organism evidence="5 6">
    <name type="scientific">Reichenbachiella carrageenanivorans</name>
    <dbReference type="NCBI Taxonomy" id="2979869"/>
    <lineage>
        <taxon>Bacteria</taxon>
        <taxon>Pseudomonadati</taxon>
        <taxon>Bacteroidota</taxon>
        <taxon>Cytophagia</taxon>
        <taxon>Cytophagales</taxon>
        <taxon>Reichenbachiellaceae</taxon>
        <taxon>Reichenbachiella</taxon>
    </lineage>
</organism>
<evidence type="ECO:0000313" key="6">
    <source>
        <dbReference type="Proteomes" id="UP001062165"/>
    </source>
</evidence>
<accession>A0ABY6D4K2</accession>
<dbReference type="InterPro" id="IPR002698">
    <property type="entry name" value="FTHF_cligase"/>
</dbReference>
<dbReference type="PIRSF" id="PIRSF006806">
    <property type="entry name" value="FTHF_cligase"/>
    <property type="match status" value="1"/>
</dbReference>
<protein>
    <recommendedName>
        <fullName evidence="4">5-formyltetrahydrofolate cyclo-ligase</fullName>
        <ecNumber evidence="4">6.3.3.2</ecNumber>
    </recommendedName>
</protein>
<evidence type="ECO:0000256" key="4">
    <source>
        <dbReference type="RuleBase" id="RU361279"/>
    </source>
</evidence>
<dbReference type="Gene3D" id="3.40.50.10420">
    <property type="entry name" value="NagB/RpiA/CoA transferase-like"/>
    <property type="match status" value="1"/>
</dbReference>
<dbReference type="PANTHER" id="PTHR23407">
    <property type="entry name" value="ATPASE INHIBITOR/5-FORMYLTETRAHYDROFOLATE CYCLO-LIGASE"/>
    <property type="match status" value="1"/>
</dbReference>
<keyword evidence="4" id="KW-0460">Magnesium</keyword>
<evidence type="ECO:0000256" key="2">
    <source>
        <dbReference type="ARBA" id="ARBA00022741"/>
    </source>
</evidence>
<comment type="similarity">
    <text evidence="1 4">Belongs to the 5-formyltetrahydrofolate cyclo-ligase family.</text>
</comment>
<dbReference type="EC" id="6.3.3.2" evidence="4"/>
<evidence type="ECO:0000313" key="5">
    <source>
        <dbReference type="EMBL" id="UXX80734.1"/>
    </source>
</evidence>
<comment type="cofactor">
    <cofactor evidence="4">
        <name>Mg(2+)</name>
        <dbReference type="ChEBI" id="CHEBI:18420"/>
    </cofactor>
</comment>
<dbReference type="Proteomes" id="UP001062165">
    <property type="component" value="Chromosome"/>
</dbReference>
<dbReference type="EMBL" id="CP106735">
    <property type="protein sequence ID" value="UXX80734.1"/>
    <property type="molecule type" value="Genomic_DNA"/>
</dbReference>
<gene>
    <name evidence="5" type="ORF">N7E81_06430</name>
</gene>
<name>A0ABY6D4K2_9BACT</name>
<dbReference type="Pfam" id="PF01812">
    <property type="entry name" value="5-FTHF_cyc-lig"/>
    <property type="match status" value="1"/>
</dbReference>
<evidence type="ECO:0000256" key="3">
    <source>
        <dbReference type="ARBA" id="ARBA00022840"/>
    </source>
</evidence>
<keyword evidence="6" id="KW-1185">Reference proteome</keyword>
<dbReference type="RefSeq" id="WP_263052463.1">
    <property type="nucleotide sequence ID" value="NZ_CP106735.1"/>
</dbReference>
<dbReference type="InterPro" id="IPR037171">
    <property type="entry name" value="NagB/RpiA_transferase-like"/>
</dbReference>
<dbReference type="PANTHER" id="PTHR23407:SF1">
    <property type="entry name" value="5-FORMYLTETRAHYDROFOLATE CYCLO-LIGASE"/>
    <property type="match status" value="1"/>
</dbReference>
<keyword evidence="4" id="KW-0479">Metal-binding</keyword>
<keyword evidence="2 4" id="KW-0547">Nucleotide-binding</keyword>
<sequence length="197" mass="22746">MSETTPKVDKKKYRTVYLRKRKMLSAKDFDRMNARLLLHFHSFLQNHNVLLIHSFLSIDKNKEVNTWPLIESLKNQGKQIVISKSSMTSNELTHYLFEDYKQLKENKYHIPEPEYGTLVSPTALEMVLIPLIVFDRKGHRLGYGAGYYDRFLADCAPHCLKVGLSLAPPLDEIPFAEAHDIPMDFCITPIGVYAFKS</sequence>
<dbReference type="GO" id="GO:0030272">
    <property type="term" value="F:5-formyltetrahydrofolate cyclo-ligase activity"/>
    <property type="evidence" value="ECO:0007669"/>
    <property type="project" value="UniProtKB-EC"/>
</dbReference>